<dbReference type="SUPFAM" id="SSF49785">
    <property type="entry name" value="Galactose-binding domain-like"/>
    <property type="match status" value="1"/>
</dbReference>
<dbReference type="Gene3D" id="1.50.10.100">
    <property type="entry name" value="Chondroitin AC/alginate lyase"/>
    <property type="match status" value="1"/>
</dbReference>
<dbReference type="EMBL" id="JBHMAG010000024">
    <property type="protein sequence ID" value="MFB9756440.1"/>
    <property type="molecule type" value="Genomic_DNA"/>
</dbReference>
<dbReference type="InterPro" id="IPR012480">
    <property type="entry name" value="Hepar_II_III_C"/>
</dbReference>
<dbReference type="PANTHER" id="PTHR46708:SF2">
    <property type="entry name" value="FIBRONECTIN TYPE-III DOMAIN-CONTAINING PROTEIN"/>
    <property type="match status" value="1"/>
</dbReference>
<dbReference type="InterPro" id="IPR008979">
    <property type="entry name" value="Galactose-bd-like_sf"/>
</dbReference>
<keyword evidence="5" id="KW-1185">Reference proteome</keyword>
<protein>
    <submittedName>
        <fullName evidence="4">DUF4962 domain-containing protein</fullName>
    </submittedName>
</protein>
<feature type="domain" description="Fibronectin type-III" evidence="3">
    <location>
        <begin position="1252"/>
        <end position="1341"/>
    </location>
</feature>
<dbReference type="Pfam" id="PF07940">
    <property type="entry name" value="Hepar_II_III_C"/>
    <property type="match status" value="1"/>
</dbReference>
<evidence type="ECO:0000313" key="5">
    <source>
        <dbReference type="Proteomes" id="UP001589619"/>
    </source>
</evidence>
<comment type="subcellular location">
    <subcellularLocation>
        <location evidence="1">Cell envelope</location>
    </subcellularLocation>
</comment>
<accession>A0ABV5W7S4</accession>
<gene>
    <name evidence="4" type="ORF">ACFFNY_33105</name>
</gene>
<dbReference type="SMART" id="SM00060">
    <property type="entry name" value="FN3"/>
    <property type="match status" value="2"/>
</dbReference>
<dbReference type="PANTHER" id="PTHR46708">
    <property type="entry name" value="TENASCIN"/>
    <property type="match status" value="1"/>
</dbReference>
<dbReference type="InterPro" id="IPR013783">
    <property type="entry name" value="Ig-like_fold"/>
</dbReference>
<evidence type="ECO:0000256" key="1">
    <source>
        <dbReference type="ARBA" id="ARBA00004196"/>
    </source>
</evidence>
<dbReference type="SUPFAM" id="SSF48230">
    <property type="entry name" value="Chondroitin AC/alginate lyase"/>
    <property type="match status" value="1"/>
</dbReference>
<dbReference type="CDD" id="cd00063">
    <property type="entry name" value="FN3"/>
    <property type="match status" value="2"/>
</dbReference>
<keyword evidence="2" id="KW-0677">Repeat</keyword>
<evidence type="ECO:0000313" key="4">
    <source>
        <dbReference type="EMBL" id="MFB9756440.1"/>
    </source>
</evidence>
<dbReference type="InterPro" id="IPR003961">
    <property type="entry name" value="FN3_dom"/>
</dbReference>
<dbReference type="Gene3D" id="2.70.98.70">
    <property type="match status" value="1"/>
</dbReference>
<proteinExistence type="predicted"/>
<dbReference type="Pfam" id="PF00041">
    <property type="entry name" value="fn3"/>
    <property type="match status" value="2"/>
</dbReference>
<comment type="caution">
    <text evidence="4">The sequence shown here is derived from an EMBL/GenBank/DDBJ whole genome shotgun (WGS) entry which is preliminary data.</text>
</comment>
<dbReference type="Proteomes" id="UP001589619">
    <property type="component" value="Unassembled WGS sequence"/>
</dbReference>
<name>A0ABV5W7S4_9BACL</name>
<reference evidence="4 5" key="1">
    <citation type="submission" date="2024-09" db="EMBL/GenBank/DDBJ databases">
        <authorList>
            <person name="Sun Q."/>
            <person name="Mori K."/>
        </authorList>
    </citation>
    <scope>NUCLEOTIDE SEQUENCE [LARGE SCALE GENOMIC DNA]</scope>
    <source>
        <strain evidence="4 5">JCM 12520</strain>
    </source>
</reference>
<dbReference type="Gene3D" id="2.60.120.260">
    <property type="entry name" value="Galactose-binding domain-like"/>
    <property type="match status" value="1"/>
</dbReference>
<dbReference type="RefSeq" id="WP_344916353.1">
    <property type="nucleotide sequence ID" value="NZ_BAAAYO010000020.1"/>
</dbReference>
<dbReference type="Pfam" id="PF16332">
    <property type="entry name" value="DUF4962"/>
    <property type="match status" value="1"/>
</dbReference>
<feature type="domain" description="Fibronectin type-III" evidence="3">
    <location>
        <begin position="1158"/>
        <end position="1245"/>
    </location>
</feature>
<dbReference type="InterPro" id="IPR008929">
    <property type="entry name" value="Chondroitin_lyas"/>
</dbReference>
<evidence type="ECO:0000256" key="2">
    <source>
        <dbReference type="ARBA" id="ARBA00022737"/>
    </source>
</evidence>
<dbReference type="Gene3D" id="2.60.40.10">
    <property type="entry name" value="Immunoglobulins"/>
    <property type="match status" value="3"/>
</dbReference>
<dbReference type="InterPro" id="IPR050991">
    <property type="entry name" value="ECM_Regulatory_Proteins"/>
</dbReference>
<organism evidence="4 5">
    <name type="scientific">Paenibacillus hodogayensis</name>
    <dbReference type="NCBI Taxonomy" id="279208"/>
    <lineage>
        <taxon>Bacteria</taxon>
        <taxon>Bacillati</taxon>
        <taxon>Bacillota</taxon>
        <taxon>Bacilli</taxon>
        <taxon>Bacillales</taxon>
        <taxon>Paenibacillaceae</taxon>
        <taxon>Paenibacillus</taxon>
    </lineage>
</organism>
<dbReference type="InterPro" id="IPR036116">
    <property type="entry name" value="FN3_sf"/>
</dbReference>
<dbReference type="SUPFAM" id="SSF49265">
    <property type="entry name" value="Fibronectin type III"/>
    <property type="match status" value="1"/>
</dbReference>
<dbReference type="PROSITE" id="PS50853">
    <property type="entry name" value="FN3"/>
    <property type="match status" value="2"/>
</dbReference>
<evidence type="ECO:0000259" key="3">
    <source>
        <dbReference type="PROSITE" id="PS50853"/>
    </source>
</evidence>
<dbReference type="InterPro" id="IPR032518">
    <property type="entry name" value="HepII_N"/>
</dbReference>
<sequence length="1569" mass="171688">MIVGSKLIQRWSAILSFALLFGLVNTMSYNSVVQAADAGWPPSVLNGLNMPFRPADTLATTQNPPDFSWPFVADADSYHLQVSGDSAVTQVVYEQQALAMNVYNFPHVFEAGTWYWRVRFHTPNTDWSAWSDVRSFRIDPQYVPFPVPPIDSIMANIPVSHPRVWATQDTLADFRALSQTVGQTVYQSKLTSVTANLNSPLPAEPTFAYPPTYPKNDPAYVKAQQVLLTASNAAVNRMLDAAFVYLISGSAEIGQNAKARLLGLASWNPNGATGYAVHDQAHRYITYCSAMAYDWLYDLLSESEKQQVRNMIQTRTETMMHDIVLAYPIQKYPYNSHGWTAFGYIGIIATAMLHDIPEAEDWYKRTVPAYINIMPPWGGEDGGWSQGTGYWQWSSMFGKEFMDVLLSSSGFNLYDKAYSRNEGLYPLYAFPHGSPKGIFGDDSEYAPGPTSVSMLNRLSQVNGDPRLKWGAQAIGAAPRPELNNYFYGDPGLDSRPPADLPKTRWFKDIGLVAMHSELYDPDRVSMYFKSSPYGSFNHSHADQNSFIVNAFGESLAIEGGFYDFYGSVHDLQYGKQTFSSNAITYDGKRGQPIDNIDADGRIFGFATHPAFDAASGDASAAYMGALSQAQRHILYVRPSTFVVIDKLKTNQPGGSEFEWHLHAKDHLELKADSSGATIVKGNAALQVDLHSPQQLRTTLETNYLSMNGTEVKPTGAYADEQQLHAAFITNRTSAATFVATLDAYRRDDAPHSVQSETYGNYMKLTFQDGTVVYVRMTDSGEIDAGSVRFDGAALAVKGNAVLLVDGTKAVRNGVTIIDSDKPATIAYGDNVLSVSSPSPVQVELNAPSVTRVRDSDSGLDIPQGGAAEENVRLRGVHWQTAGGTLSLRLEKGYRAFKLNDAPSPQPIAPVVLPIETDGAASSVTLQAYSDIDGVSVAWGKLYNDAGFYDIVSAPDGLTFEKYGFRKSVFLDANASVIVRGTPGTLKLKRIGAGTASDTLLWPNPDEKRASLSMLWQEAEAFAGSGGKTPSRYTNRPFLSGGMGMGDWDQTGQWVKWNFTVPKAGTYDLALKYVAGWDLPAGTQTARYAMLGDETYYFEAPTTADFGTVPEHWRGLRIKTGKALPAGPVELTMWHGRGGMNLDWLALIEVKDDEQVPTTPGDFRLVSKTDQSVTLAWNASDDNVAVKEYVISVNGVEQQTVPAGTHTATLTGLNAGQTYTFAVRAVDTSDNRSPMTNPITVTLDDTTAPTWGSSASLRAVRLFPNAVRLEWDAANDDSGSVVSYSVYRSDASAAQPATVTKTTYDATALLPGMTYTFKVEARDAAGNTSADGPSLTVTLPATSASFYDSFDEWPVGEAADGGGWTYTRSDGTLVTIAPLQEGGNGMKLTDNYYSPSNEYATSPVVLRQHAHMNGKVTVETKTRFSRLQHNVGNYQIDIIGNGKIAAQFIGFSDGTFGYQQIVNGFTKSIKFPSASGYIQPPDEWMTVRFDIDFTTRTYGITMQADAFQSYAGYVDPPGMLDKQSGVYRVDGIPFYDSSASLVNIDHFRFRASRFTGIYTLDYVTMYPTNE</sequence>